<name>A0A0J8VFL1_9GAMM</name>
<keyword evidence="5 6" id="KW-0472">Membrane</keyword>
<dbReference type="STRING" id="680026.AB733_01415"/>
<evidence type="ECO:0000256" key="6">
    <source>
        <dbReference type="SAM" id="Phobius"/>
    </source>
</evidence>
<dbReference type="RefSeq" id="WP_048897161.1">
    <property type="nucleotide sequence ID" value="NZ_AP024852.1"/>
</dbReference>
<organism evidence="7 8">
    <name type="scientific">Photobacterium swingsii</name>
    <dbReference type="NCBI Taxonomy" id="680026"/>
    <lineage>
        <taxon>Bacteria</taxon>
        <taxon>Pseudomonadati</taxon>
        <taxon>Pseudomonadota</taxon>
        <taxon>Gammaproteobacteria</taxon>
        <taxon>Vibrionales</taxon>
        <taxon>Vibrionaceae</taxon>
        <taxon>Photobacterium</taxon>
    </lineage>
</organism>
<sequence length="132" mass="14321">MESYSPGSDIISVVKSLLIAQSIVGALVILYQIVLGDALSVESALIGVAIAVVPSLLGLLAVAVKVKRNNRSHISELAWFNESIKLIYTAVLMLLVSRFIEINEIVMLVAYSLTYVGSCLTPILNKPQFRMT</sequence>
<gene>
    <name evidence="7" type="ORF">C9I94_03315</name>
</gene>
<feature type="transmembrane region" description="Helical" evidence="6">
    <location>
        <begin position="78"/>
        <end position="99"/>
    </location>
</feature>
<evidence type="ECO:0000313" key="7">
    <source>
        <dbReference type="EMBL" id="PSW27021.1"/>
    </source>
</evidence>
<evidence type="ECO:0000256" key="3">
    <source>
        <dbReference type="ARBA" id="ARBA00022692"/>
    </source>
</evidence>
<evidence type="ECO:0000256" key="4">
    <source>
        <dbReference type="ARBA" id="ARBA00022989"/>
    </source>
</evidence>
<comment type="subcellular location">
    <subcellularLocation>
        <location evidence="1">Cell membrane</location>
        <topology evidence="1">Multi-pass membrane protein</topology>
    </subcellularLocation>
</comment>
<keyword evidence="2" id="KW-1003">Cell membrane</keyword>
<feature type="transmembrane region" description="Helical" evidence="6">
    <location>
        <begin position="105"/>
        <end position="124"/>
    </location>
</feature>
<evidence type="ECO:0000256" key="2">
    <source>
        <dbReference type="ARBA" id="ARBA00022475"/>
    </source>
</evidence>
<feature type="transmembrane region" description="Helical" evidence="6">
    <location>
        <begin position="12"/>
        <end position="33"/>
    </location>
</feature>
<keyword evidence="4 6" id="KW-1133">Transmembrane helix</keyword>
<dbReference type="EMBL" id="PYLZ01000001">
    <property type="protein sequence ID" value="PSW27021.1"/>
    <property type="molecule type" value="Genomic_DNA"/>
</dbReference>
<comment type="caution">
    <text evidence="7">The sequence shown here is derived from an EMBL/GenBank/DDBJ whole genome shotgun (WGS) entry which is preliminary data.</text>
</comment>
<dbReference type="InterPro" id="IPR005598">
    <property type="entry name" value="ATP_synth_I"/>
</dbReference>
<dbReference type="Pfam" id="PF03899">
    <property type="entry name" value="ATP-synt_I"/>
    <property type="match status" value="1"/>
</dbReference>
<dbReference type="AlphaFoldDB" id="A0A0J8VFL1"/>
<evidence type="ECO:0000313" key="8">
    <source>
        <dbReference type="Proteomes" id="UP000240481"/>
    </source>
</evidence>
<reference evidence="7 8" key="1">
    <citation type="submission" date="2018-01" db="EMBL/GenBank/DDBJ databases">
        <title>Whole genome sequencing of Histamine producing bacteria.</title>
        <authorList>
            <person name="Butler K."/>
        </authorList>
    </citation>
    <scope>NUCLEOTIDE SEQUENCE [LARGE SCALE GENOMIC DNA]</scope>
    <source>
        <strain evidence="7 8">DSM 24669</strain>
    </source>
</reference>
<protein>
    <recommendedName>
        <fullName evidence="9">ATP synthase subunit I</fullName>
    </recommendedName>
</protein>
<accession>A0A0J8VFL1</accession>
<dbReference type="Proteomes" id="UP000240481">
    <property type="component" value="Unassembled WGS sequence"/>
</dbReference>
<dbReference type="OrthoDB" id="5872639at2"/>
<keyword evidence="8" id="KW-1185">Reference proteome</keyword>
<proteinExistence type="predicted"/>
<evidence type="ECO:0008006" key="9">
    <source>
        <dbReference type="Google" id="ProtNLM"/>
    </source>
</evidence>
<keyword evidence="3 6" id="KW-0812">Transmembrane</keyword>
<feature type="transmembrane region" description="Helical" evidence="6">
    <location>
        <begin position="45"/>
        <end position="66"/>
    </location>
</feature>
<evidence type="ECO:0000256" key="5">
    <source>
        <dbReference type="ARBA" id="ARBA00023136"/>
    </source>
</evidence>
<evidence type="ECO:0000256" key="1">
    <source>
        <dbReference type="ARBA" id="ARBA00004651"/>
    </source>
</evidence>